<protein>
    <recommendedName>
        <fullName evidence="8">Major facilitator superfamily (MFS) profile domain-containing protein</fullName>
    </recommendedName>
</protein>
<comment type="caution">
    <text evidence="9">The sequence shown here is derived from an EMBL/GenBank/DDBJ whole genome shotgun (WGS) entry which is preliminary data.</text>
</comment>
<keyword evidence="5 7" id="KW-1133">Transmembrane helix</keyword>
<dbReference type="InterPro" id="IPR011701">
    <property type="entry name" value="MFS"/>
</dbReference>
<evidence type="ECO:0000259" key="8">
    <source>
        <dbReference type="PROSITE" id="PS50850"/>
    </source>
</evidence>
<dbReference type="Gene3D" id="1.20.1250.20">
    <property type="entry name" value="MFS general substrate transporter like domains"/>
    <property type="match status" value="2"/>
</dbReference>
<accession>A0A232ES88</accession>
<comment type="subcellular location">
    <subcellularLocation>
        <location evidence="1">Membrane</location>
        <topology evidence="1">Multi-pass membrane protein</topology>
    </subcellularLocation>
</comment>
<dbReference type="Pfam" id="PF07690">
    <property type="entry name" value="MFS_1"/>
    <property type="match status" value="1"/>
</dbReference>
<dbReference type="GO" id="GO:0015293">
    <property type="term" value="F:symporter activity"/>
    <property type="evidence" value="ECO:0007669"/>
    <property type="project" value="UniProtKB-KW"/>
</dbReference>
<evidence type="ECO:0000256" key="7">
    <source>
        <dbReference type="SAM" id="Phobius"/>
    </source>
</evidence>
<dbReference type="STRING" id="543379.A0A232ES88"/>
<gene>
    <name evidence="9" type="ORF">TSAR_000873</name>
</gene>
<feature type="transmembrane region" description="Helical" evidence="7">
    <location>
        <begin position="183"/>
        <end position="201"/>
    </location>
</feature>
<keyword evidence="3 7" id="KW-0812">Transmembrane</keyword>
<evidence type="ECO:0000313" key="9">
    <source>
        <dbReference type="EMBL" id="OXU21229.1"/>
    </source>
</evidence>
<dbReference type="PANTHER" id="PTHR11662">
    <property type="entry name" value="SOLUTE CARRIER FAMILY 17"/>
    <property type="match status" value="1"/>
</dbReference>
<dbReference type="FunFam" id="1.20.1250.20:FF:000423">
    <property type="entry name" value="Putative inorganic phosphate cotransporter-like Protein"/>
    <property type="match status" value="1"/>
</dbReference>
<feature type="domain" description="Major facilitator superfamily (MFS) profile" evidence="8">
    <location>
        <begin position="16"/>
        <end position="466"/>
    </location>
</feature>
<dbReference type="GO" id="GO:0006820">
    <property type="term" value="P:monoatomic anion transport"/>
    <property type="evidence" value="ECO:0007669"/>
    <property type="project" value="TreeGrafter"/>
</dbReference>
<dbReference type="FunFam" id="1.20.1250.20:FF:000003">
    <property type="entry name" value="Solute carrier family 17 member 3"/>
    <property type="match status" value="1"/>
</dbReference>
<reference evidence="9 10" key="1">
    <citation type="journal article" date="2017" name="Curr. Biol.">
        <title>The Evolution of Venom by Co-option of Single-Copy Genes.</title>
        <authorList>
            <person name="Martinson E.O."/>
            <person name="Mrinalini"/>
            <person name="Kelkar Y.D."/>
            <person name="Chang C.H."/>
            <person name="Werren J.H."/>
        </authorList>
    </citation>
    <scope>NUCLEOTIDE SEQUENCE [LARGE SCALE GENOMIC DNA]</scope>
    <source>
        <strain evidence="9 10">Alberta</strain>
        <tissue evidence="9">Whole body</tissue>
    </source>
</reference>
<feature type="transmembrane region" description="Helical" evidence="7">
    <location>
        <begin position="15"/>
        <end position="39"/>
    </location>
</feature>
<dbReference type="SUPFAM" id="SSF103473">
    <property type="entry name" value="MFS general substrate transporter"/>
    <property type="match status" value="1"/>
</dbReference>
<evidence type="ECO:0000256" key="6">
    <source>
        <dbReference type="ARBA" id="ARBA00023136"/>
    </source>
</evidence>
<evidence type="ECO:0000256" key="4">
    <source>
        <dbReference type="ARBA" id="ARBA00022847"/>
    </source>
</evidence>
<dbReference type="AlphaFoldDB" id="A0A232ES88"/>
<evidence type="ECO:0000256" key="5">
    <source>
        <dbReference type="ARBA" id="ARBA00022989"/>
    </source>
</evidence>
<evidence type="ECO:0000256" key="1">
    <source>
        <dbReference type="ARBA" id="ARBA00004141"/>
    </source>
</evidence>
<feature type="transmembrane region" description="Helical" evidence="7">
    <location>
        <begin position="117"/>
        <end position="140"/>
    </location>
</feature>
<evidence type="ECO:0000256" key="3">
    <source>
        <dbReference type="ARBA" id="ARBA00022692"/>
    </source>
</evidence>
<dbReference type="InterPro" id="IPR050382">
    <property type="entry name" value="MFS_Na/Anion_cotransporter"/>
</dbReference>
<evidence type="ECO:0000313" key="10">
    <source>
        <dbReference type="Proteomes" id="UP000215335"/>
    </source>
</evidence>
<dbReference type="InterPro" id="IPR020846">
    <property type="entry name" value="MFS_dom"/>
</dbReference>
<dbReference type="CDD" id="cd17318">
    <property type="entry name" value="MFS_SLC17"/>
    <property type="match status" value="1"/>
</dbReference>
<feature type="transmembrane region" description="Helical" evidence="7">
    <location>
        <begin position="405"/>
        <end position="428"/>
    </location>
</feature>
<proteinExistence type="predicted"/>
<keyword evidence="6 7" id="KW-0472">Membrane</keyword>
<sequence>MPFCMKCLQCVPQRWIIAVMGFFAFFNAYTLRVCLSIAVTQMVVLRNDTNKESLDETCPEFGENPLKNTTITAAVRSGGTFEWSEYTQGIILSSFYWGYVITHIPGGLLAHKVGPKYTLGFGILITAILTVITPTAIQWGDAQALIAVRFLMGLCEGVIQPAMSCLLSQWIPPQERSVIGSSVYVGIRFGIVISSVISGLIMDQSSGNWPSIFHLFGAIGIVWFVFWMFLAYNSPREHPFITEKEKSYLNVHMSSHTHENPAPFPWKRALTSRPFLALIVMQSGQDWCSYTIMSDLPKYMHSVLKLPVYLNGYASSMHQIGSWLFCMLMSWLSDWLVAKDRATITTVRKMNTAISSLGPGCLLVAAMYAGCNVAAAITLITIGLTLTGSAVPGIKVNVLDLSPNYAGTLMGISNGIGAVTGVLAPYTVGVLATNQTLSEWRLIFWIVAGVSLATTLNFLFNASGEVQDWNDPTVRKNKKTKKADAEEDVNLLTIKKNNEPK</sequence>
<feature type="transmembrane region" description="Helical" evidence="7">
    <location>
        <begin position="440"/>
        <end position="460"/>
    </location>
</feature>
<evidence type="ECO:0000256" key="2">
    <source>
        <dbReference type="ARBA" id="ARBA00022448"/>
    </source>
</evidence>
<dbReference type="PROSITE" id="PS50850">
    <property type="entry name" value="MFS"/>
    <property type="match status" value="1"/>
</dbReference>
<dbReference type="InterPro" id="IPR036259">
    <property type="entry name" value="MFS_trans_sf"/>
</dbReference>
<keyword evidence="2" id="KW-0813">Transport</keyword>
<dbReference type="GO" id="GO:0016020">
    <property type="term" value="C:membrane"/>
    <property type="evidence" value="ECO:0007669"/>
    <property type="project" value="UniProtKB-SubCell"/>
</dbReference>
<organism evidence="9 10">
    <name type="scientific">Trichomalopsis sarcophagae</name>
    <dbReference type="NCBI Taxonomy" id="543379"/>
    <lineage>
        <taxon>Eukaryota</taxon>
        <taxon>Metazoa</taxon>
        <taxon>Ecdysozoa</taxon>
        <taxon>Arthropoda</taxon>
        <taxon>Hexapoda</taxon>
        <taxon>Insecta</taxon>
        <taxon>Pterygota</taxon>
        <taxon>Neoptera</taxon>
        <taxon>Endopterygota</taxon>
        <taxon>Hymenoptera</taxon>
        <taxon>Apocrita</taxon>
        <taxon>Proctotrupomorpha</taxon>
        <taxon>Chalcidoidea</taxon>
        <taxon>Pteromalidae</taxon>
        <taxon>Pteromalinae</taxon>
        <taxon>Trichomalopsis</taxon>
    </lineage>
</organism>
<dbReference type="OrthoDB" id="2985014at2759"/>
<feature type="transmembrane region" description="Helical" evidence="7">
    <location>
        <begin position="90"/>
        <end position="110"/>
    </location>
</feature>
<feature type="transmembrane region" description="Helical" evidence="7">
    <location>
        <begin position="146"/>
        <end position="171"/>
    </location>
</feature>
<dbReference type="PANTHER" id="PTHR11662:SF415">
    <property type="entry name" value="AT30085P-RELATED"/>
    <property type="match status" value="1"/>
</dbReference>
<dbReference type="EMBL" id="NNAY01002470">
    <property type="protein sequence ID" value="OXU21229.1"/>
    <property type="molecule type" value="Genomic_DNA"/>
</dbReference>
<dbReference type="Proteomes" id="UP000215335">
    <property type="component" value="Unassembled WGS sequence"/>
</dbReference>
<keyword evidence="10" id="KW-1185">Reference proteome</keyword>
<dbReference type="InterPro" id="IPR005829">
    <property type="entry name" value="Sugar_transporter_CS"/>
</dbReference>
<feature type="transmembrane region" description="Helical" evidence="7">
    <location>
        <begin position="357"/>
        <end position="385"/>
    </location>
</feature>
<feature type="transmembrane region" description="Helical" evidence="7">
    <location>
        <begin position="213"/>
        <end position="232"/>
    </location>
</feature>
<dbReference type="PROSITE" id="PS00217">
    <property type="entry name" value="SUGAR_TRANSPORT_2"/>
    <property type="match status" value="1"/>
</dbReference>
<name>A0A232ES88_9HYME</name>
<keyword evidence="4" id="KW-0769">Symport</keyword>